<organism evidence="2 3">
    <name type="scientific">Purpureocillium lilacinum</name>
    <name type="common">Paecilomyces lilacinus</name>
    <dbReference type="NCBI Taxonomy" id="33203"/>
    <lineage>
        <taxon>Eukaryota</taxon>
        <taxon>Fungi</taxon>
        <taxon>Dikarya</taxon>
        <taxon>Ascomycota</taxon>
        <taxon>Pezizomycotina</taxon>
        <taxon>Sordariomycetes</taxon>
        <taxon>Hypocreomycetidae</taxon>
        <taxon>Hypocreales</taxon>
        <taxon>Ophiocordycipitaceae</taxon>
        <taxon>Purpureocillium</taxon>
    </lineage>
</organism>
<protein>
    <recommendedName>
        <fullName evidence="4">Zn(2)-C6 fungal-type domain-containing protein</fullName>
    </recommendedName>
</protein>
<sequence>MTSQTMTAHGTNPVGYWHRDDQLDFERPPRDQLAIETPSYKAHASNPTLGYMPMYLSSTSMWAGSQGGHQTQSSLQPYNLSQCGSVFEPRFPQSYLNRTSRQSEITQVADPGSSDPRVIPGTTPPIQVYPHSTANIDAVCHHRFREVVSMFRENTEKHQELAPFVQHIDYTLRMCGTSYETAHPSILVFCRKQEFKCLRALLTSRELGMQYLRRKPGKTTDFLGWLKTPLPDPLITPLFDLYFWRAVRPRTLLGDHNTSINFDSHLDSWRLPNMPYIYSLCGAGLQPPGSVGSSTFGCAILVDTELYGLTTRHNVGPAQGVWTGLDGAAGLSSITEDESPLTSKFRKSNTSVTASDDCDFLVEDIEYDSLPEDEDVEETISPAASPRPSSDDPRLENYDAGLIEVPALVLPHQEELDPSNNYDFDWALFKIGGLVSGEQLSSRLVNHTRLPGRGVIRHYVNACPTIDTPVLLVTRDKEPKQGMIRPGTSIVGGINGSRVSPVWTVGLADGQGLEVGDSGSIVVDAGSDMIYGLVIGANPMGEIYVSPFVEIMNQVQCYFPHASISLPEPEPSSIAETHDLFWRPSVVSAYPLRGPFASISAGGTNQYLQASEYLHWPSYTSWSPPTMPSPSLCSASTTYSPSIFSADTVGSAYSRASSEVECSSDLPMPSPFRRRGMRTGPLSREAKESVLKRRSERSVCVRCKFTKLSCDRGDNGHIECSYCKRRASLASTCVPCYFFDLVKEGTTTFSPKSLITHSSQDRDYRWLSPFFEFESQRVRSGFKSSMSLFHGGSRVYTVRLEDTQIISDMASLDSFESIANFIEQRCQQDDWKAAVTLARSSPRPTYDLLERFEAAVKDPMYIITAPSSGEGSQTGSPLVFNGGPTYPAFHLLSLVFGRQIEYSAWDDLQRRAMSIRRSSGSSSAGGSGGTEDINALAKRLHQTRKNVFECRSALKDGQVGEEEAKELQKSVDRDTELCRRLYFIVCSAVRLLRRQHSQPGASSEPKTAGHNLSSFENWEDTAQGFERCMNEDWNSGWGDGQVLAEQGA</sequence>
<dbReference type="Proteomes" id="UP001287286">
    <property type="component" value="Unassembled WGS sequence"/>
</dbReference>
<evidence type="ECO:0000256" key="1">
    <source>
        <dbReference type="SAM" id="MobiDB-lite"/>
    </source>
</evidence>
<dbReference type="EMBL" id="JAWRVI010000051">
    <property type="protein sequence ID" value="KAK4084684.1"/>
    <property type="molecule type" value="Genomic_DNA"/>
</dbReference>
<keyword evidence="3" id="KW-1185">Reference proteome</keyword>
<reference evidence="2 3" key="1">
    <citation type="journal article" date="2024" name="Microbiol. Resour. Announc.">
        <title>Genome annotations for the ascomycete fungi Trichoderma harzianum, Trichoderma aggressivum, and Purpureocillium lilacinum.</title>
        <authorList>
            <person name="Beijen E.P.W."/>
            <person name="Ohm R.A."/>
        </authorList>
    </citation>
    <scope>NUCLEOTIDE SEQUENCE [LARGE SCALE GENOMIC DNA]</scope>
    <source>
        <strain evidence="2 3">CBS 150709</strain>
    </source>
</reference>
<feature type="region of interest" description="Disordered" evidence="1">
    <location>
        <begin position="371"/>
        <end position="393"/>
    </location>
</feature>
<evidence type="ECO:0000313" key="2">
    <source>
        <dbReference type="EMBL" id="KAK4084684.1"/>
    </source>
</evidence>
<proteinExistence type="predicted"/>
<accession>A0ABR0BNG5</accession>
<evidence type="ECO:0008006" key="4">
    <source>
        <dbReference type="Google" id="ProtNLM"/>
    </source>
</evidence>
<gene>
    <name evidence="2" type="ORF">Purlil1_10269</name>
</gene>
<evidence type="ECO:0000313" key="3">
    <source>
        <dbReference type="Proteomes" id="UP001287286"/>
    </source>
</evidence>
<comment type="caution">
    <text evidence="2">The sequence shown here is derived from an EMBL/GenBank/DDBJ whole genome shotgun (WGS) entry which is preliminary data.</text>
</comment>
<name>A0ABR0BNG5_PURLI</name>